<dbReference type="InterPro" id="IPR058240">
    <property type="entry name" value="rSAM_sf"/>
</dbReference>
<sequence length="267" mass="30439">MLPYDEKPQRMSAETLSTYDRKLFAAHPDGEVTVAWQGGEPMLRGLPFFRRVVELSERYRRPGQRGAHVIQTNGTLIDDEWAVFLRRHRFLQFIPIVERVPAGMGPTAERSWRDDDGHRVLYTQDGDGVTSRTVSPAGWGRFLSTVFDEWVRHDVGEMFVQHFDGTLGNYLGRPSVCVHAPQWRQAVAVEHNGDVYACDHYVEPDYRLGNITETSFPDLLAPPEQVEFGLSKITSLPEQCRKCPVRWRATEDARGTDSSRPRAVNRG</sequence>
<reference evidence="4" key="1">
    <citation type="submission" date="2016-10" db="EMBL/GenBank/DDBJ databases">
        <authorList>
            <person name="Varghese N."/>
            <person name="Submissions S."/>
        </authorList>
    </citation>
    <scope>NUCLEOTIDE SEQUENCE [LARGE SCALE GENOMIC DNA]</scope>
    <source>
        <strain evidence="4">DSM 22126</strain>
    </source>
</reference>
<protein>
    <submittedName>
        <fullName evidence="3">Radical SAM additional 4Fe4S-binding SPASM domain-containing protein</fullName>
    </submittedName>
</protein>
<organism evidence="3 4">
    <name type="scientific">Paraoerskovia marina</name>
    <dbReference type="NCBI Taxonomy" id="545619"/>
    <lineage>
        <taxon>Bacteria</taxon>
        <taxon>Bacillati</taxon>
        <taxon>Actinomycetota</taxon>
        <taxon>Actinomycetes</taxon>
        <taxon>Micrococcales</taxon>
        <taxon>Cellulomonadaceae</taxon>
        <taxon>Paraoerskovia</taxon>
    </lineage>
</organism>
<dbReference type="AlphaFoldDB" id="A0A1H1P547"/>
<dbReference type="eggNOG" id="COG0641">
    <property type="taxonomic scope" value="Bacteria"/>
</dbReference>
<dbReference type="Gene3D" id="3.20.20.70">
    <property type="entry name" value="Aldolase class I"/>
    <property type="match status" value="2"/>
</dbReference>
<accession>A0A1H1P547</accession>
<dbReference type="PANTHER" id="PTHR43273">
    <property type="entry name" value="ANAEROBIC SULFATASE-MATURATING ENZYME HOMOLOG ASLB-RELATED"/>
    <property type="match status" value="1"/>
</dbReference>
<proteinExistence type="predicted"/>
<name>A0A1H1P547_9CELL</name>
<keyword evidence="4" id="KW-1185">Reference proteome</keyword>
<dbReference type="InterPro" id="IPR013785">
    <property type="entry name" value="Aldolase_TIM"/>
</dbReference>
<dbReference type="GO" id="GO:0016491">
    <property type="term" value="F:oxidoreductase activity"/>
    <property type="evidence" value="ECO:0007669"/>
    <property type="project" value="InterPro"/>
</dbReference>
<gene>
    <name evidence="3" type="ORF">SAMN04489860_0711</name>
</gene>
<dbReference type="SUPFAM" id="SSF102114">
    <property type="entry name" value="Radical SAM enzymes"/>
    <property type="match status" value="2"/>
</dbReference>
<dbReference type="Proteomes" id="UP000185663">
    <property type="component" value="Chromosome I"/>
</dbReference>
<comment type="cofactor">
    <cofactor evidence="1">
        <name>[4Fe-4S] cluster</name>
        <dbReference type="ChEBI" id="CHEBI:49883"/>
    </cofactor>
</comment>
<evidence type="ECO:0000259" key="2">
    <source>
        <dbReference type="Pfam" id="PF13186"/>
    </source>
</evidence>
<evidence type="ECO:0000313" key="3">
    <source>
        <dbReference type="EMBL" id="SDS06386.1"/>
    </source>
</evidence>
<dbReference type="InterPro" id="IPR023867">
    <property type="entry name" value="Sulphatase_maturase_rSAM"/>
</dbReference>
<evidence type="ECO:0000313" key="4">
    <source>
        <dbReference type="Proteomes" id="UP000185663"/>
    </source>
</evidence>
<dbReference type="PANTHER" id="PTHR43273:SF3">
    <property type="entry name" value="ANAEROBIC SULFATASE-MATURATING ENZYME HOMOLOG ASLB-RELATED"/>
    <property type="match status" value="1"/>
</dbReference>
<dbReference type="NCBIfam" id="TIGR04085">
    <property type="entry name" value="rSAM_more_4Fe4S"/>
    <property type="match status" value="1"/>
</dbReference>
<dbReference type="STRING" id="545619.SAMN04489860_0711"/>
<dbReference type="InterPro" id="IPR023885">
    <property type="entry name" value="4Fe4S-binding_SPASM_dom"/>
</dbReference>
<dbReference type="Pfam" id="PF13186">
    <property type="entry name" value="SPASM"/>
    <property type="match status" value="1"/>
</dbReference>
<feature type="domain" description="4Fe4S-binding SPASM" evidence="2">
    <location>
        <begin position="182"/>
        <end position="244"/>
    </location>
</feature>
<evidence type="ECO:0000256" key="1">
    <source>
        <dbReference type="ARBA" id="ARBA00001966"/>
    </source>
</evidence>
<dbReference type="EMBL" id="LT629776">
    <property type="protein sequence ID" value="SDS06386.1"/>
    <property type="molecule type" value="Genomic_DNA"/>
</dbReference>